<evidence type="ECO:0000313" key="4">
    <source>
        <dbReference type="Proteomes" id="UP000193144"/>
    </source>
</evidence>
<dbReference type="EMBL" id="MCFA01000049">
    <property type="protein sequence ID" value="ORY12663.1"/>
    <property type="molecule type" value="Genomic_DNA"/>
</dbReference>
<dbReference type="Gene3D" id="3.40.50.1820">
    <property type="entry name" value="alpha/beta hydrolase"/>
    <property type="match status" value="1"/>
</dbReference>
<proteinExistence type="predicted"/>
<sequence>MLFPYLIFFALLSSLATAKPKPTCTSDAPARTHTPDLEDIAKIYSKITPSTNITWVKCLDKFYCANLDVPLSYGTPNGTRNSVPLIKLAANAEPYKGMIITNPGDLVDLGSWEPRGVGISVPAADGCSNTTSNGKRQTPLLGDDRYSKLYDMVVKKGAACSSAIGGADQAGPNMHTTVVVNDMISIVDAYARTADGKIAQNPTLVNFWGESYGTIVGQYFASIYPERVGRFFLDGAVDPDDWVGAFAYRSSQSTDEAFASFFIYCNLAGPFKGFDCQDYPIGCPYYTGTTSDDIWNRFNRLIDQLDPRIASGNNWKNATAIEFGLVSLKSAIMQNLYYAYSQFPRIAGYLLDLEEIVKAQNITIDGIKEVFQPKKPLHSHGRGVKDSSDDALTAVSCSDASSAFRDATFQQVLPYARLLESQSWLYAGEDAYQCVGWQIDPIGPYFSGPFGGETKNPILFGSSTRDPVTPILSALKGTSLFKDARLLTVEGTGHCTSSQDPNKCVKTKLYNFWQTGQLPSTDDHCPSENGPFGIQKGYRLEETPSWRPLLRALENMALDAWTAYGPNLRGSSP</sequence>
<protein>
    <submittedName>
        <fullName evidence="3">TAP-like protein-domain-containing protein</fullName>
    </submittedName>
</protein>
<evidence type="ECO:0000259" key="2">
    <source>
        <dbReference type="Pfam" id="PF08386"/>
    </source>
</evidence>
<comment type="caution">
    <text evidence="3">The sequence shown here is derived from an EMBL/GenBank/DDBJ whole genome shotgun (WGS) entry which is preliminary data.</text>
</comment>
<dbReference type="InterPro" id="IPR013595">
    <property type="entry name" value="Pept_S33_TAP-like_C"/>
</dbReference>
<keyword evidence="4" id="KW-1185">Reference proteome</keyword>
<dbReference type="OrthoDB" id="425534at2759"/>
<name>A0A1Y1ZQZ0_9PLEO</name>
<evidence type="ECO:0000256" key="1">
    <source>
        <dbReference type="SAM" id="SignalP"/>
    </source>
</evidence>
<accession>A0A1Y1ZQZ0</accession>
<reference evidence="3 4" key="1">
    <citation type="submission" date="2016-07" db="EMBL/GenBank/DDBJ databases">
        <title>Pervasive Adenine N6-methylation of Active Genes in Fungi.</title>
        <authorList>
            <consortium name="DOE Joint Genome Institute"/>
            <person name="Mondo S.J."/>
            <person name="Dannebaum R.O."/>
            <person name="Kuo R.C."/>
            <person name="Labutti K."/>
            <person name="Haridas S."/>
            <person name="Kuo A."/>
            <person name="Salamov A."/>
            <person name="Ahrendt S.R."/>
            <person name="Lipzen A."/>
            <person name="Sullivan W."/>
            <person name="Andreopoulos W.B."/>
            <person name="Clum A."/>
            <person name="Lindquist E."/>
            <person name="Daum C."/>
            <person name="Ramamoorthy G.K."/>
            <person name="Gryganskyi A."/>
            <person name="Culley D."/>
            <person name="Magnuson J.K."/>
            <person name="James T.Y."/>
            <person name="O'Malley M.A."/>
            <person name="Stajich J.E."/>
            <person name="Spatafora J.W."/>
            <person name="Visel A."/>
            <person name="Grigoriev I.V."/>
        </authorList>
    </citation>
    <scope>NUCLEOTIDE SEQUENCE [LARGE SCALE GENOMIC DNA]</scope>
    <source>
        <strain evidence="3 4">CBS 115471</strain>
    </source>
</reference>
<dbReference type="STRING" id="1231657.A0A1Y1ZQZ0"/>
<dbReference type="InterPro" id="IPR029058">
    <property type="entry name" value="AB_hydrolase_fold"/>
</dbReference>
<gene>
    <name evidence="3" type="ORF">BCR34DRAFT_563493</name>
</gene>
<dbReference type="Pfam" id="PF08386">
    <property type="entry name" value="Abhydrolase_4"/>
    <property type="match status" value="1"/>
</dbReference>
<evidence type="ECO:0000313" key="3">
    <source>
        <dbReference type="EMBL" id="ORY12663.1"/>
    </source>
</evidence>
<dbReference type="Proteomes" id="UP000193144">
    <property type="component" value="Unassembled WGS sequence"/>
</dbReference>
<feature type="domain" description="Peptidase S33 tripeptidyl aminopeptidase-like C-terminal" evidence="2">
    <location>
        <begin position="430"/>
        <end position="525"/>
    </location>
</feature>
<dbReference type="AlphaFoldDB" id="A0A1Y1ZQZ0"/>
<feature type="signal peptide" evidence="1">
    <location>
        <begin position="1"/>
        <end position="18"/>
    </location>
</feature>
<feature type="chain" id="PRO_5012485922" evidence="1">
    <location>
        <begin position="19"/>
        <end position="573"/>
    </location>
</feature>
<keyword evidence="1" id="KW-0732">Signal</keyword>
<organism evidence="3 4">
    <name type="scientific">Clohesyomyces aquaticus</name>
    <dbReference type="NCBI Taxonomy" id="1231657"/>
    <lineage>
        <taxon>Eukaryota</taxon>
        <taxon>Fungi</taxon>
        <taxon>Dikarya</taxon>
        <taxon>Ascomycota</taxon>
        <taxon>Pezizomycotina</taxon>
        <taxon>Dothideomycetes</taxon>
        <taxon>Pleosporomycetidae</taxon>
        <taxon>Pleosporales</taxon>
        <taxon>Lindgomycetaceae</taxon>
        <taxon>Clohesyomyces</taxon>
    </lineage>
</organism>
<dbReference type="SUPFAM" id="SSF53474">
    <property type="entry name" value="alpha/beta-Hydrolases"/>
    <property type="match status" value="1"/>
</dbReference>